<evidence type="ECO:0000313" key="1">
    <source>
        <dbReference type="EMBL" id="MSS77106.1"/>
    </source>
</evidence>
<dbReference type="Gene3D" id="3.40.50.620">
    <property type="entry name" value="HUPs"/>
    <property type="match status" value="1"/>
</dbReference>
<keyword evidence="2" id="KW-1185">Reference proteome</keyword>
<evidence type="ECO:0000313" key="2">
    <source>
        <dbReference type="Proteomes" id="UP000441925"/>
    </source>
</evidence>
<dbReference type="InterPro" id="IPR014729">
    <property type="entry name" value="Rossmann-like_a/b/a_fold"/>
</dbReference>
<organism evidence="1 2">
    <name type="scientific">Anaerococcus porci</name>
    <dbReference type="NCBI Taxonomy" id="2652269"/>
    <lineage>
        <taxon>Bacteria</taxon>
        <taxon>Bacillati</taxon>
        <taxon>Bacillota</taxon>
        <taxon>Tissierellia</taxon>
        <taxon>Tissierellales</taxon>
        <taxon>Peptoniphilaceae</taxon>
        <taxon>Anaerococcus</taxon>
    </lineage>
</organism>
<accession>A0A6N7VQH7</accession>
<dbReference type="SUPFAM" id="SSF52402">
    <property type="entry name" value="Adenine nucleotide alpha hydrolases-like"/>
    <property type="match status" value="1"/>
</dbReference>
<dbReference type="Proteomes" id="UP000441925">
    <property type="component" value="Unassembled WGS sequence"/>
</dbReference>
<name>A0A6N7VQH7_9FIRM</name>
<reference evidence="1 2" key="1">
    <citation type="submission" date="2019-08" db="EMBL/GenBank/DDBJ databases">
        <title>In-depth cultivation of the pig gut microbiome towards novel bacterial diversity and tailored functional studies.</title>
        <authorList>
            <person name="Wylensek D."/>
            <person name="Hitch T.C.A."/>
            <person name="Clavel T."/>
        </authorList>
    </citation>
    <scope>NUCLEOTIDE SEQUENCE [LARGE SCALE GENOMIC DNA]</scope>
    <source>
        <strain evidence="1 2">WCA-380-WT-2B</strain>
    </source>
</reference>
<protein>
    <recommendedName>
        <fullName evidence="3">Asparagine synthetase domain-containing protein</fullName>
    </recommendedName>
</protein>
<comment type="caution">
    <text evidence="1">The sequence shown here is derived from an EMBL/GenBank/DDBJ whole genome shotgun (WGS) entry which is preliminary data.</text>
</comment>
<dbReference type="RefSeq" id="WP_154538953.1">
    <property type="nucleotide sequence ID" value="NZ_VULQ01000001.1"/>
</dbReference>
<dbReference type="AlphaFoldDB" id="A0A6N7VQH7"/>
<sequence length="490" mass="57747">MEKELLFRRQFIIGKNIDNKLNWNKTQLSNELVLYNHKDLNIEIEENDETKFILLGFAVDPDHISWSNSDIIKNIAKKSRNFKSMAELTINLGGRWLIIFDRDNELKILTDPASLRRLFYTKNNELLIGSSIAIINYYKEQNLSKDPKLLKFINSKFYRINEDEWYIDGTIYDNIFKVLPNTYLDVIKRKTFRFWIDIDKTGYEENIKRVADILVNEIKALYSRTDNVFLSISSGLDSRIMLGAIHKANLDIKAFVSTMNFLTEKSSDVYIPKKILSDYGEELIILNNLEELREDFLDIYERSIESARKLPKNLTIQAIYDRFDNPYIITGNVAEVIAHDFDKDDAKDGAELSKLIGIPKDIDYFNKYLDQWLDSIKPLLEEHEDIIPMKLFRWEIITGNWGTLYQAESDIANEEFPPFNNREIFLRFWQASLEKNCGKHEVYIDVLKLLDEKLLNYPINPLNRKEKITKFLKNNISHTNYMRLRNLLKS</sequence>
<gene>
    <name evidence="1" type="ORF">FYJ26_01465</name>
</gene>
<proteinExistence type="predicted"/>
<evidence type="ECO:0008006" key="3">
    <source>
        <dbReference type="Google" id="ProtNLM"/>
    </source>
</evidence>
<dbReference type="EMBL" id="VULQ01000001">
    <property type="protein sequence ID" value="MSS77106.1"/>
    <property type="molecule type" value="Genomic_DNA"/>
</dbReference>